<feature type="region of interest" description="Disordered" evidence="4">
    <location>
        <begin position="1"/>
        <end position="25"/>
    </location>
</feature>
<dbReference type="SMART" id="SM00895">
    <property type="entry name" value="FCD"/>
    <property type="match status" value="1"/>
</dbReference>
<dbReference type="SUPFAM" id="SSF46785">
    <property type="entry name" value="Winged helix' DNA-binding domain"/>
    <property type="match status" value="1"/>
</dbReference>
<keyword evidence="6" id="KW-0614">Plasmid</keyword>
<dbReference type="SMART" id="SM00345">
    <property type="entry name" value="HTH_GNTR"/>
    <property type="match status" value="1"/>
</dbReference>
<keyword evidence="3" id="KW-0804">Transcription</keyword>
<evidence type="ECO:0000256" key="2">
    <source>
        <dbReference type="ARBA" id="ARBA00023125"/>
    </source>
</evidence>
<feature type="compositionally biased region" description="Basic and acidic residues" evidence="4">
    <location>
        <begin position="7"/>
        <end position="25"/>
    </location>
</feature>
<feature type="domain" description="HTH gntR-type" evidence="5">
    <location>
        <begin position="40"/>
        <end position="107"/>
    </location>
</feature>
<evidence type="ECO:0000256" key="3">
    <source>
        <dbReference type="ARBA" id="ARBA00023163"/>
    </source>
</evidence>
<gene>
    <name evidence="6" type="ORF">PZN02_005861</name>
</gene>
<dbReference type="Proteomes" id="UP001229355">
    <property type="component" value="Plasmid unnamed"/>
</dbReference>
<name>A0ABY8DPV8_9HYPH</name>
<evidence type="ECO:0000256" key="4">
    <source>
        <dbReference type="SAM" id="MobiDB-lite"/>
    </source>
</evidence>
<dbReference type="SUPFAM" id="SSF48008">
    <property type="entry name" value="GntR ligand-binding domain-like"/>
    <property type="match status" value="1"/>
</dbReference>
<dbReference type="Gene3D" id="1.20.120.530">
    <property type="entry name" value="GntR ligand-binding domain-like"/>
    <property type="match status" value="1"/>
</dbReference>
<geneLocation type="plasmid" evidence="6 7">
    <name>unnamed</name>
</geneLocation>
<keyword evidence="7" id="KW-1185">Reference proteome</keyword>
<reference evidence="6 7" key="1">
    <citation type="submission" date="2023-03" db="EMBL/GenBank/DDBJ databases">
        <authorList>
            <person name="Kaur S."/>
            <person name="Espinosa-Saiz D."/>
            <person name="Velazquez E."/>
            <person name="Menendez E."/>
            <person name="diCenzo G.C."/>
        </authorList>
    </citation>
    <scope>NUCLEOTIDE SEQUENCE [LARGE SCALE GENOMIC DNA]</scope>
    <source>
        <strain evidence="6 7">LMG 24692</strain>
        <plasmid evidence="6 7">unnamed</plasmid>
    </source>
</reference>
<dbReference type="InterPro" id="IPR036390">
    <property type="entry name" value="WH_DNA-bd_sf"/>
</dbReference>
<dbReference type="InterPro" id="IPR011711">
    <property type="entry name" value="GntR_C"/>
</dbReference>
<dbReference type="RefSeq" id="WP_280663558.1">
    <property type="nucleotide sequence ID" value="NZ_CP120375.1"/>
</dbReference>
<dbReference type="InterPro" id="IPR008920">
    <property type="entry name" value="TF_FadR/GntR_C"/>
</dbReference>
<protein>
    <submittedName>
        <fullName evidence="6">GntR family transcriptional regulator</fullName>
    </submittedName>
</protein>
<dbReference type="Pfam" id="PF00392">
    <property type="entry name" value="GntR"/>
    <property type="match status" value="1"/>
</dbReference>
<proteinExistence type="predicted"/>
<dbReference type="Gene3D" id="1.10.10.10">
    <property type="entry name" value="Winged helix-like DNA-binding domain superfamily/Winged helix DNA-binding domain"/>
    <property type="match status" value="1"/>
</dbReference>
<keyword evidence="1" id="KW-0805">Transcription regulation</keyword>
<evidence type="ECO:0000313" key="6">
    <source>
        <dbReference type="EMBL" id="WEX91600.1"/>
    </source>
</evidence>
<dbReference type="Pfam" id="PF07729">
    <property type="entry name" value="FCD"/>
    <property type="match status" value="1"/>
</dbReference>
<dbReference type="InterPro" id="IPR000524">
    <property type="entry name" value="Tscrpt_reg_HTH_GntR"/>
</dbReference>
<evidence type="ECO:0000259" key="5">
    <source>
        <dbReference type="PROSITE" id="PS50949"/>
    </source>
</evidence>
<accession>A0ABY8DPV8</accession>
<dbReference type="PANTHER" id="PTHR43537:SF39">
    <property type="entry name" value="HTH-TYPE TRANSCRIPTIONAL REGULATOR MCBR"/>
    <property type="match status" value="1"/>
</dbReference>
<organism evidence="6 7">
    <name type="scientific">Sinorhizobium garamanticum</name>
    <dbReference type="NCBI Taxonomy" id="680247"/>
    <lineage>
        <taxon>Bacteria</taxon>
        <taxon>Pseudomonadati</taxon>
        <taxon>Pseudomonadota</taxon>
        <taxon>Alphaproteobacteria</taxon>
        <taxon>Hyphomicrobiales</taxon>
        <taxon>Rhizobiaceae</taxon>
        <taxon>Sinorhizobium/Ensifer group</taxon>
        <taxon>Sinorhizobium</taxon>
    </lineage>
</organism>
<evidence type="ECO:0000256" key="1">
    <source>
        <dbReference type="ARBA" id="ARBA00023015"/>
    </source>
</evidence>
<dbReference type="InterPro" id="IPR036388">
    <property type="entry name" value="WH-like_DNA-bd_sf"/>
</dbReference>
<dbReference type="PANTHER" id="PTHR43537">
    <property type="entry name" value="TRANSCRIPTIONAL REGULATOR, GNTR FAMILY"/>
    <property type="match status" value="1"/>
</dbReference>
<evidence type="ECO:0000313" key="7">
    <source>
        <dbReference type="Proteomes" id="UP001229355"/>
    </source>
</evidence>
<dbReference type="PROSITE" id="PS50949">
    <property type="entry name" value="HTH_GNTR"/>
    <property type="match status" value="1"/>
</dbReference>
<dbReference type="EMBL" id="CP120375">
    <property type="protein sequence ID" value="WEX91600.1"/>
    <property type="molecule type" value="Genomic_DNA"/>
</dbReference>
<keyword evidence="2" id="KW-0238">DNA-binding</keyword>
<sequence>MPRHKTERVFSEKPKLVSEGREQPGKARTLNDLDQHLHKTTLSDRVYGIVRESIRCGVYEPGEKITHRAIASQLGVSVTPVREAITRLVSEESLSMAGPKSIRAPSLGRSDLEEITKIRVNLEGWAAELAAGNASTAFIRELEHHHLVYCTHRRSHNSKAKMAANAKFHFTLYAQSRAPRLLAIIDNLWVAIGPTLGLLVNQGLDDNDGEKFHDAAISALKARDAAAVQKAIVGDILTARRKILQILDSE</sequence>